<proteinExistence type="predicted"/>
<evidence type="ECO:0000313" key="1">
    <source>
        <dbReference type="EMBL" id="VAH99498.1"/>
    </source>
</evidence>
<dbReference type="Proteomes" id="UP000324705">
    <property type="component" value="Chromosome 4A"/>
</dbReference>
<protein>
    <submittedName>
        <fullName evidence="1">Uncharacterized protein</fullName>
    </submittedName>
</protein>
<reference evidence="1 2" key="1">
    <citation type="submission" date="2017-09" db="EMBL/GenBank/DDBJ databases">
        <authorList>
            <consortium name="International Durum Wheat Genome Sequencing Consortium (IDWGSC)"/>
            <person name="Milanesi L."/>
        </authorList>
    </citation>
    <scope>NUCLEOTIDE SEQUENCE [LARGE SCALE GENOMIC DNA]</scope>
    <source>
        <strain evidence="2">cv. Svevo</strain>
    </source>
</reference>
<dbReference type="PANTHER" id="PTHR31264">
    <property type="entry name" value="OS07G0554500 PROTEIN-RELATED"/>
    <property type="match status" value="1"/>
</dbReference>
<dbReference type="EMBL" id="LT934117">
    <property type="protein sequence ID" value="VAH99498.1"/>
    <property type="molecule type" value="Genomic_DNA"/>
</dbReference>
<keyword evidence="2" id="KW-1185">Reference proteome</keyword>
<evidence type="ECO:0000313" key="2">
    <source>
        <dbReference type="Proteomes" id="UP000324705"/>
    </source>
</evidence>
<dbReference type="OMA" id="CPSSHRI"/>
<accession>A0A9R0SR91</accession>
<dbReference type="AlphaFoldDB" id="A0A9R0SR91"/>
<sequence length="414" mass="46369">MCCSRKSSSASATCPSSHRIIADHAFLRRYHALHPPPLIGILDNQKHFIPAQPPHPSALAARAFTGFDFSCSSFLPSTAGRTWSPIDFFDGRVLLAGVPVRNFVGRHILLGSKVDGKSLVRKFVVCDPVHRRYIMLPAIPVDLNALVHKQELLGQEIFLAPGEDKEDPVKHTYVTLVFSDVWGPAPSSVGRHTYYAPRSIRMNLLLLVFSSLNGQWHVLTSDQWGASATLASFVKSDPELSSRQFVHGCFYWHLQLRNELLVLDLHAMEFSTVNLQSESLGSKSFLLVEAEKGMLGMLTIGNGYDKDIKDRRHWLAYSILTNNQWHLEKVIPLPVKDVRLVRAAGGYLLMYTVHLKSSQGQLEFRYFSVDLKTFQVELFTAVCKHFPGRLYAGFPKPPGRLYSGFPPSLCAPTI</sequence>
<organism evidence="1 2">
    <name type="scientific">Triticum turgidum subsp. durum</name>
    <name type="common">Durum wheat</name>
    <name type="synonym">Triticum durum</name>
    <dbReference type="NCBI Taxonomy" id="4567"/>
    <lineage>
        <taxon>Eukaryota</taxon>
        <taxon>Viridiplantae</taxon>
        <taxon>Streptophyta</taxon>
        <taxon>Embryophyta</taxon>
        <taxon>Tracheophyta</taxon>
        <taxon>Spermatophyta</taxon>
        <taxon>Magnoliopsida</taxon>
        <taxon>Liliopsida</taxon>
        <taxon>Poales</taxon>
        <taxon>Poaceae</taxon>
        <taxon>BOP clade</taxon>
        <taxon>Pooideae</taxon>
        <taxon>Triticodae</taxon>
        <taxon>Triticeae</taxon>
        <taxon>Triticinae</taxon>
        <taxon>Triticum</taxon>
    </lineage>
</organism>
<dbReference type="Gramene" id="TRITD4Av1G256350.1">
    <property type="protein sequence ID" value="TRITD4Av1G256350.1"/>
    <property type="gene ID" value="TRITD4Av1G256350"/>
</dbReference>
<name>A0A9R0SR91_TRITD</name>
<dbReference type="PANTHER" id="PTHR31264:SF32">
    <property type="entry name" value="F-BOX DOMAIN-CONTAINING PROTEIN"/>
    <property type="match status" value="1"/>
</dbReference>
<gene>
    <name evidence="1" type="ORF">TRITD_4Av1G256350</name>
</gene>